<organism evidence="1 2">
    <name type="scientific">Dreissena polymorpha</name>
    <name type="common">Zebra mussel</name>
    <name type="synonym">Mytilus polymorpha</name>
    <dbReference type="NCBI Taxonomy" id="45954"/>
    <lineage>
        <taxon>Eukaryota</taxon>
        <taxon>Metazoa</taxon>
        <taxon>Spiralia</taxon>
        <taxon>Lophotrochozoa</taxon>
        <taxon>Mollusca</taxon>
        <taxon>Bivalvia</taxon>
        <taxon>Autobranchia</taxon>
        <taxon>Heteroconchia</taxon>
        <taxon>Euheterodonta</taxon>
        <taxon>Imparidentia</taxon>
        <taxon>Neoheterodontei</taxon>
        <taxon>Myida</taxon>
        <taxon>Dreissenoidea</taxon>
        <taxon>Dreissenidae</taxon>
        <taxon>Dreissena</taxon>
    </lineage>
</organism>
<name>A0A9D4RNM4_DREPO</name>
<reference evidence="1" key="2">
    <citation type="submission" date="2020-11" db="EMBL/GenBank/DDBJ databases">
        <authorList>
            <person name="McCartney M.A."/>
            <person name="Auch B."/>
            <person name="Kono T."/>
            <person name="Mallez S."/>
            <person name="Becker A."/>
            <person name="Gohl D.M."/>
            <person name="Silverstein K.A.T."/>
            <person name="Koren S."/>
            <person name="Bechman K.B."/>
            <person name="Herman A."/>
            <person name="Abrahante J.E."/>
            <person name="Garbe J."/>
        </authorList>
    </citation>
    <scope>NUCLEOTIDE SEQUENCE</scope>
    <source>
        <strain evidence="1">Duluth1</strain>
        <tissue evidence="1">Whole animal</tissue>
    </source>
</reference>
<dbReference type="AlphaFoldDB" id="A0A9D4RNM4"/>
<keyword evidence="2" id="KW-1185">Reference proteome</keyword>
<gene>
    <name evidence="1" type="ORF">DPMN_038407</name>
</gene>
<dbReference type="Proteomes" id="UP000828390">
    <property type="component" value="Unassembled WGS sequence"/>
</dbReference>
<evidence type="ECO:0000313" key="1">
    <source>
        <dbReference type="EMBL" id="KAH3875144.1"/>
    </source>
</evidence>
<sequence>MDQLHRILSISIKNNILGFAGLEYTAAAISRPPFCEILQRHIKLPIFVLTVAATLECNTPKQIHYRHRNQGDFSLSSTTRKWSHVQATSPLTATRPLCSNTWCNHNQCPLRMLHRNSRKPWLHYKTTSLVYLDRKIWLADNGCHGNIVIVFDEFILPRNLSLIAIKPDRHQTKTSQILVY</sequence>
<reference evidence="1" key="1">
    <citation type="journal article" date="2019" name="bioRxiv">
        <title>The Genome of the Zebra Mussel, Dreissena polymorpha: A Resource for Invasive Species Research.</title>
        <authorList>
            <person name="McCartney M.A."/>
            <person name="Auch B."/>
            <person name="Kono T."/>
            <person name="Mallez S."/>
            <person name="Zhang Y."/>
            <person name="Obille A."/>
            <person name="Becker A."/>
            <person name="Abrahante J.E."/>
            <person name="Garbe J."/>
            <person name="Badalamenti J.P."/>
            <person name="Herman A."/>
            <person name="Mangelson H."/>
            <person name="Liachko I."/>
            <person name="Sullivan S."/>
            <person name="Sone E.D."/>
            <person name="Koren S."/>
            <person name="Silverstein K.A.T."/>
            <person name="Beckman K.B."/>
            <person name="Gohl D.M."/>
        </authorList>
    </citation>
    <scope>NUCLEOTIDE SEQUENCE</scope>
    <source>
        <strain evidence="1">Duluth1</strain>
        <tissue evidence="1">Whole animal</tissue>
    </source>
</reference>
<accession>A0A9D4RNM4</accession>
<evidence type="ECO:0000313" key="2">
    <source>
        <dbReference type="Proteomes" id="UP000828390"/>
    </source>
</evidence>
<proteinExistence type="predicted"/>
<comment type="caution">
    <text evidence="1">The sequence shown here is derived from an EMBL/GenBank/DDBJ whole genome shotgun (WGS) entry which is preliminary data.</text>
</comment>
<protein>
    <submittedName>
        <fullName evidence="1">Uncharacterized protein</fullName>
    </submittedName>
</protein>
<dbReference type="EMBL" id="JAIWYP010000002">
    <property type="protein sequence ID" value="KAH3875144.1"/>
    <property type="molecule type" value="Genomic_DNA"/>
</dbReference>